<sequence>MWPDGFYYQSQIFYNSRWTCEMEHTFVDSLVEHSRSGLFHPDQPSIHVVMCSLYDVNKKYGTKVVYEHKHVLNASESDTTLGGAPNHEDELAPHGPNNEPVPVCLHAAQAPDAPQAEPAPDMYNNEPAHDAMHAVQAPHAPLHAQAHDGPQAEPVPDDVGSPKQVMYLSDSSSESSSIWRALHEYYGSDNDADFVLPSPGVPLWKGAKYSHHSPASRKSGGCSSSIASNPTPIKKKEWMQEVISTCGGLGR</sequence>
<reference evidence="2" key="1">
    <citation type="submission" date="2020-06" db="EMBL/GenBank/DDBJ databases">
        <authorList>
            <person name="Li T."/>
            <person name="Hu X."/>
            <person name="Zhang T."/>
            <person name="Song X."/>
            <person name="Zhang H."/>
            <person name="Dai N."/>
            <person name="Sheng W."/>
            <person name="Hou X."/>
            <person name="Wei L."/>
        </authorList>
    </citation>
    <scope>NUCLEOTIDE SEQUENCE</scope>
    <source>
        <strain evidence="2">3651</strain>
        <tissue evidence="2">Leaf</tissue>
    </source>
</reference>
<comment type="caution">
    <text evidence="2">The sequence shown here is derived from an EMBL/GenBank/DDBJ whole genome shotgun (WGS) entry which is preliminary data.</text>
</comment>
<organism evidence="2 3">
    <name type="scientific">Sesamum alatum</name>
    <dbReference type="NCBI Taxonomy" id="300844"/>
    <lineage>
        <taxon>Eukaryota</taxon>
        <taxon>Viridiplantae</taxon>
        <taxon>Streptophyta</taxon>
        <taxon>Embryophyta</taxon>
        <taxon>Tracheophyta</taxon>
        <taxon>Spermatophyta</taxon>
        <taxon>Magnoliopsida</taxon>
        <taxon>eudicotyledons</taxon>
        <taxon>Gunneridae</taxon>
        <taxon>Pentapetalae</taxon>
        <taxon>asterids</taxon>
        <taxon>lamiids</taxon>
        <taxon>Lamiales</taxon>
        <taxon>Pedaliaceae</taxon>
        <taxon>Sesamum</taxon>
    </lineage>
</organism>
<dbReference type="AlphaFoldDB" id="A0AAE1YG52"/>
<feature type="compositionally biased region" description="Polar residues" evidence="1">
    <location>
        <begin position="221"/>
        <end position="231"/>
    </location>
</feature>
<gene>
    <name evidence="2" type="ORF">Salat_1243200</name>
</gene>
<proteinExistence type="predicted"/>
<evidence type="ECO:0000313" key="2">
    <source>
        <dbReference type="EMBL" id="KAK4429428.1"/>
    </source>
</evidence>
<dbReference type="Proteomes" id="UP001293254">
    <property type="component" value="Unassembled WGS sequence"/>
</dbReference>
<accession>A0AAE1YG52</accession>
<name>A0AAE1YG52_9LAMI</name>
<evidence type="ECO:0000256" key="1">
    <source>
        <dbReference type="SAM" id="MobiDB-lite"/>
    </source>
</evidence>
<evidence type="ECO:0000313" key="3">
    <source>
        <dbReference type="Proteomes" id="UP001293254"/>
    </source>
</evidence>
<protein>
    <submittedName>
        <fullName evidence="2">Uncharacterized protein</fullName>
    </submittedName>
</protein>
<keyword evidence="3" id="KW-1185">Reference proteome</keyword>
<reference evidence="2" key="2">
    <citation type="journal article" date="2024" name="Plant">
        <title>Genomic evolution and insights into agronomic trait innovations of Sesamum species.</title>
        <authorList>
            <person name="Miao H."/>
            <person name="Wang L."/>
            <person name="Qu L."/>
            <person name="Liu H."/>
            <person name="Sun Y."/>
            <person name="Le M."/>
            <person name="Wang Q."/>
            <person name="Wei S."/>
            <person name="Zheng Y."/>
            <person name="Lin W."/>
            <person name="Duan Y."/>
            <person name="Cao H."/>
            <person name="Xiong S."/>
            <person name="Wang X."/>
            <person name="Wei L."/>
            <person name="Li C."/>
            <person name="Ma Q."/>
            <person name="Ju M."/>
            <person name="Zhao R."/>
            <person name="Li G."/>
            <person name="Mu C."/>
            <person name="Tian Q."/>
            <person name="Mei H."/>
            <person name="Zhang T."/>
            <person name="Gao T."/>
            <person name="Zhang H."/>
        </authorList>
    </citation>
    <scope>NUCLEOTIDE SEQUENCE</scope>
    <source>
        <strain evidence="2">3651</strain>
    </source>
</reference>
<feature type="region of interest" description="Disordered" evidence="1">
    <location>
        <begin position="210"/>
        <end position="231"/>
    </location>
</feature>
<dbReference type="EMBL" id="JACGWO010000004">
    <property type="protein sequence ID" value="KAK4429428.1"/>
    <property type="molecule type" value="Genomic_DNA"/>
</dbReference>